<gene>
    <name evidence="1" type="ORF">tloyanaT_35320</name>
</gene>
<reference evidence="1 2" key="1">
    <citation type="submission" date="2023-03" db="EMBL/GenBank/DDBJ databases">
        <title>Thalassotalea loyana LMG 22536T draft genome sequence.</title>
        <authorList>
            <person name="Sawabe T."/>
        </authorList>
    </citation>
    <scope>NUCLEOTIDE SEQUENCE [LARGE SCALE GENOMIC DNA]</scope>
    <source>
        <strain evidence="1 2">LMG 22536</strain>
    </source>
</reference>
<keyword evidence="2" id="KW-1185">Reference proteome</keyword>
<sequence>MNPIIELLKENNISDQQINEIFTELTQNPLMAMATIGNLGIPPEQLQPVMMQVMTNPALIKEAVAELGLDMSAVEQAKRTLDEQK</sequence>
<dbReference type="RefSeq" id="WP_284301201.1">
    <property type="nucleotide sequence ID" value="NZ_BSSV01000010.1"/>
</dbReference>
<evidence type="ECO:0008006" key="3">
    <source>
        <dbReference type="Google" id="ProtNLM"/>
    </source>
</evidence>
<comment type="caution">
    <text evidence="1">The sequence shown here is derived from an EMBL/GenBank/DDBJ whole genome shotgun (WGS) entry which is preliminary data.</text>
</comment>
<proteinExistence type="predicted"/>
<protein>
    <recommendedName>
        <fullName evidence="3">DUF2999 family protein</fullName>
    </recommendedName>
</protein>
<accession>A0ABQ6HHV3</accession>
<name>A0ABQ6HHV3_9GAMM</name>
<dbReference type="Proteomes" id="UP001157134">
    <property type="component" value="Unassembled WGS sequence"/>
</dbReference>
<dbReference type="EMBL" id="BSSV01000010">
    <property type="protein sequence ID" value="GLX87279.1"/>
    <property type="molecule type" value="Genomic_DNA"/>
</dbReference>
<organism evidence="1 2">
    <name type="scientific">Thalassotalea loyana</name>
    <dbReference type="NCBI Taxonomy" id="280483"/>
    <lineage>
        <taxon>Bacteria</taxon>
        <taxon>Pseudomonadati</taxon>
        <taxon>Pseudomonadota</taxon>
        <taxon>Gammaproteobacteria</taxon>
        <taxon>Alteromonadales</taxon>
        <taxon>Colwelliaceae</taxon>
        <taxon>Thalassotalea</taxon>
    </lineage>
</organism>
<evidence type="ECO:0000313" key="1">
    <source>
        <dbReference type="EMBL" id="GLX87279.1"/>
    </source>
</evidence>
<dbReference type="InterPro" id="IPR021376">
    <property type="entry name" value="DUF2999"/>
</dbReference>
<dbReference type="Pfam" id="PF11212">
    <property type="entry name" value="DUF2999"/>
    <property type="match status" value="1"/>
</dbReference>
<evidence type="ECO:0000313" key="2">
    <source>
        <dbReference type="Proteomes" id="UP001157134"/>
    </source>
</evidence>